<name>A0A6A5H0L1_CAERE</name>
<dbReference type="GO" id="GO:0003887">
    <property type="term" value="F:DNA-directed DNA polymerase activity"/>
    <property type="evidence" value="ECO:0007669"/>
    <property type="project" value="UniProtKB-KW"/>
</dbReference>
<dbReference type="CTD" id="78774707"/>
<keyword evidence="6" id="KW-0239">DNA-directed DNA polymerase</keyword>
<gene>
    <name evidence="10" type="ORF">GCK72_008654</name>
</gene>
<comment type="caution">
    <text evidence="10">The sequence shown here is derived from an EMBL/GenBank/DDBJ whole genome shotgun (WGS) entry which is preliminary data.</text>
</comment>
<keyword evidence="7" id="KW-0238">DNA-binding</keyword>
<evidence type="ECO:0000256" key="1">
    <source>
        <dbReference type="ARBA" id="ARBA00005755"/>
    </source>
</evidence>
<accession>A0A6A5H0L1</accession>
<dbReference type="InterPro" id="IPR036397">
    <property type="entry name" value="RNaseH_sf"/>
</dbReference>
<evidence type="ECO:0000256" key="2">
    <source>
        <dbReference type="ARBA" id="ARBA00012417"/>
    </source>
</evidence>
<evidence type="ECO:0000313" key="11">
    <source>
        <dbReference type="Proteomes" id="UP000483820"/>
    </source>
</evidence>
<comment type="catalytic activity">
    <reaction evidence="8">
        <text>DNA(n) + a 2'-deoxyribonucleoside 5'-triphosphate = DNA(n+1) + diphosphate</text>
        <dbReference type="Rhea" id="RHEA:22508"/>
        <dbReference type="Rhea" id="RHEA-COMP:17339"/>
        <dbReference type="Rhea" id="RHEA-COMP:17340"/>
        <dbReference type="ChEBI" id="CHEBI:33019"/>
        <dbReference type="ChEBI" id="CHEBI:61560"/>
        <dbReference type="ChEBI" id="CHEBI:173112"/>
        <dbReference type="EC" id="2.7.7.7"/>
    </reaction>
</comment>
<keyword evidence="3" id="KW-0808">Transferase</keyword>
<dbReference type="GeneID" id="78774707"/>
<keyword evidence="4" id="KW-0548">Nucleotidyltransferase</keyword>
<comment type="similarity">
    <text evidence="1">Belongs to the DNA polymerase type-B family.</text>
</comment>
<dbReference type="EMBL" id="WUAV01000003">
    <property type="protein sequence ID" value="KAF1760405.1"/>
    <property type="molecule type" value="Genomic_DNA"/>
</dbReference>
<dbReference type="RefSeq" id="XP_053586527.1">
    <property type="nucleotide sequence ID" value="XM_053726950.1"/>
</dbReference>
<dbReference type="InterPro" id="IPR004868">
    <property type="entry name" value="DNA-dir_DNA_pol_B_mt/vir"/>
</dbReference>
<keyword evidence="5" id="KW-0235">DNA replication</keyword>
<evidence type="ECO:0000256" key="6">
    <source>
        <dbReference type="ARBA" id="ARBA00022932"/>
    </source>
</evidence>
<protein>
    <recommendedName>
        <fullName evidence="2">DNA-directed DNA polymerase</fullName>
        <ecNumber evidence="2">2.7.7.7</ecNumber>
    </recommendedName>
</protein>
<proteinExistence type="inferred from homology"/>
<dbReference type="Proteomes" id="UP000483820">
    <property type="component" value="Chromosome III"/>
</dbReference>
<feature type="domain" description="DNA-directed DNA polymerase family B mitochondria/virus" evidence="9">
    <location>
        <begin position="130"/>
        <end position="238"/>
    </location>
</feature>
<evidence type="ECO:0000256" key="5">
    <source>
        <dbReference type="ARBA" id="ARBA00022705"/>
    </source>
</evidence>
<organism evidence="10 11">
    <name type="scientific">Caenorhabditis remanei</name>
    <name type="common">Caenorhabditis vulgaris</name>
    <dbReference type="NCBI Taxonomy" id="31234"/>
    <lineage>
        <taxon>Eukaryota</taxon>
        <taxon>Metazoa</taxon>
        <taxon>Ecdysozoa</taxon>
        <taxon>Nematoda</taxon>
        <taxon>Chromadorea</taxon>
        <taxon>Rhabditida</taxon>
        <taxon>Rhabditina</taxon>
        <taxon>Rhabditomorpha</taxon>
        <taxon>Rhabditoidea</taxon>
        <taxon>Rhabditidae</taxon>
        <taxon>Peloderinae</taxon>
        <taxon>Caenorhabditis</taxon>
    </lineage>
</organism>
<dbReference type="InterPro" id="IPR012337">
    <property type="entry name" value="RNaseH-like_sf"/>
</dbReference>
<dbReference type="GO" id="GO:0003677">
    <property type="term" value="F:DNA binding"/>
    <property type="evidence" value="ECO:0007669"/>
    <property type="project" value="UniProtKB-KW"/>
</dbReference>
<sequence length="265" mass="29454">MSVVRRKFANHVRCRYGYKESCAITASTGMAAQNVQGVTIHSLLRFFSMEEEDTGEQVPVLFVALRYCKSCSTFIPTNLQDAAGSVCEHCAPNGRCKVINCVSDETRFTNVADKATEWIFSKENSGFVGIAHNASGYDAQFILKSLISRNKASPAVIMAGTKIVSLKYKGVKLIDSLKYLTMSLAAVGKAFRIPTEKGDFPVKFIKRENFDYVGDIPEDKFSNLEHKSTAARQKLTDFLKEERAQNLILRKMGKLLSPLDCTPLL</sequence>
<evidence type="ECO:0000256" key="7">
    <source>
        <dbReference type="ARBA" id="ARBA00023125"/>
    </source>
</evidence>
<dbReference type="SUPFAM" id="SSF53098">
    <property type="entry name" value="Ribonuclease H-like"/>
    <property type="match status" value="1"/>
</dbReference>
<dbReference type="PANTHER" id="PTHR33568">
    <property type="entry name" value="DNA POLYMERASE"/>
    <property type="match status" value="1"/>
</dbReference>
<evidence type="ECO:0000259" key="9">
    <source>
        <dbReference type="Pfam" id="PF03175"/>
    </source>
</evidence>
<dbReference type="PANTHER" id="PTHR33568:SF3">
    <property type="entry name" value="DNA-DIRECTED DNA POLYMERASE"/>
    <property type="match status" value="1"/>
</dbReference>
<dbReference type="EC" id="2.7.7.7" evidence="2"/>
<dbReference type="KEGG" id="crq:GCK72_008654"/>
<dbReference type="Pfam" id="PF03175">
    <property type="entry name" value="DNA_pol_B_2"/>
    <property type="match status" value="1"/>
</dbReference>
<reference evidence="10 11" key="1">
    <citation type="submission" date="2019-12" db="EMBL/GenBank/DDBJ databases">
        <title>Chromosome-level assembly of the Caenorhabditis remanei genome.</title>
        <authorList>
            <person name="Teterina A.A."/>
            <person name="Willis J.H."/>
            <person name="Phillips P.C."/>
        </authorList>
    </citation>
    <scope>NUCLEOTIDE SEQUENCE [LARGE SCALE GENOMIC DNA]</scope>
    <source>
        <strain evidence="10 11">PX506</strain>
        <tissue evidence="10">Whole organism</tissue>
    </source>
</reference>
<dbReference type="AlphaFoldDB" id="A0A6A5H0L1"/>
<evidence type="ECO:0000256" key="3">
    <source>
        <dbReference type="ARBA" id="ARBA00022679"/>
    </source>
</evidence>
<dbReference type="GO" id="GO:0006260">
    <property type="term" value="P:DNA replication"/>
    <property type="evidence" value="ECO:0007669"/>
    <property type="project" value="UniProtKB-KW"/>
</dbReference>
<evidence type="ECO:0000256" key="8">
    <source>
        <dbReference type="ARBA" id="ARBA00049244"/>
    </source>
</evidence>
<dbReference type="GO" id="GO:0000166">
    <property type="term" value="F:nucleotide binding"/>
    <property type="evidence" value="ECO:0007669"/>
    <property type="project" value="InterPro"/>
</dbReference>
<evidence type="ECO:0000313" key="10">
    <source>
        <dbReference type="EMBL" id="KAF1760405.1"/>
    </source>
</evidence>
<dbReference type="Gene3D" id="3.30.420.10">
    <property type="entry name" value="Ribonuclease H-like superfamily/Ribonuclease H"/>
    <property type="match status" value="1"/>
</dbReference>
<evidence type="ECO:0000256" key="4">
    <source>
        <dbReference type="ARBA" id="ARBA00022695"/>
    </source>
</evidence>